<dbReference type="EMBL" id="JADIMO010000048">
    <property type="protein sequence ID" value="MBO8444904.1"/>
    <property type="molecule type" value="Genomic_DNA"/>
</dbReference>
<dbReference type="InterPro" id="IPR019554">
    <property type="entry name" value="Soluble_ligand-bd"/>
</dbReference>
<keyword evidence="2" id="KW-0472">Membrane</keyword>
<comment type="caution">
    <text evidence="5">The sequence shown here is derived from an EMBL/GenBank/DDBJ whole genome shotgun (WGS) entry which is preliminary data.</text>
</comment>
<keyword evidence="2" id="KW-1133">Transmembrane helix</keyword>
<dbReference type="PANTHER" id="PTHR33619:SF3">
    <property type="entry name" value="POLYSACCHARIDE EXPORT PROTEIN GFCE-RELATED"/>
    <property type="match status" value="1"/>
</dbReference>
<evidence type="ECO:0000256" key="2">
    <source>
        <dbReference type="SAM" id="Phobius"/>
    </source>
</evidence>
<dbReference type="Pfam" id="PF02563">
    <property type="entry name" value="Poly_export"/>
    <property type="match status" value="1"/>
</dbReference>
<accession>A0A9D9EBY0</accession>
<evidence type="ECO:0000259" key="4">
    <source>
        <dbReference type="Pfam" id="PF10531"/>
    </source>
</evidence>
<keyword evidence="1" id="KW-0732">Signal</keyword>
<feature type="non-terminal residue" evidence="5">
    <location>
        <position position="1"/>
    </location>
</feature>
<reference evidence="5" key="2">
    <citation type="journal article" date="2021" name="PeerJ">
        <title>Extensive microbial diversity within the chicken gut microbiome revealed by metagenomics and culture.</title>
        <authorList>
            <person name="Gilroy R."/>
            <person name="Ravi A."/>
            <person name="Getino M."/>
            <person name="Pursley I."/>
            <person name="Horton D.L."/>
            <person name="Alikhan N.F."/>
            <person name="Baker D."/>
            <person name="Gharbi K."/>
            <person name="Hall N."/>
            <person name="Watson M."/>
            <person name="Adriaenssens E.M."/>
            <person name="Foster-Nyarko E."/>
            <person name="Jarju S."/>
            <person name="Secka A."/>
            <person name="Antonio M."/>
            <person name="Oren A."/>
            <person name="Chaudhuri R.R."/>
            <person name="La Ragione R."/>
            <person name="Hildebrand F."/>
            <person name="Pallen M.J."/>
        </authorList>
    </citation>
    <scope>NUCLEOTIDE SEQUENCE</scope>
    <source>
        <strain evidence="5">D5-748</strain>
    </source>
</reference>
<dbReference type="Pfam" id="PF10531">
    <property type="entry name" value="SLBB"/>
    <property type="match status" value="1"/>
</dbReference>
<sequence>VNSKNPELAIPFNIHEGSFRVSADGNISTYSNGSSVREDGYRVDVDGYIDFPILGKLKVAGLTVNQAIDLIGTKIVEGNYMKDPLVSIEFLNFKYTVIGAVTSTGNYSVTGDRVTIFEALARAGGLTQKARLDRITVFREVGDNREMYVTDIRSKEIFNSPCYYLQQNDIVYAEPKYLKKDAEDRGWQIGTTVLSVVTAACSVLWAISLLN</sequence>
<reference evidence="5" key="1">
    <citation type="submission" date="2020-10" db="EMBL/GenBank/DDBJ databases">
        <authorList>
            <person name="Gilroy R."/>
        </authorList>
    </citation>
    <scope>NUCLEOTIDE SEQUENCE</scope>
    <source>
        <strain evidence="5">D5-748</strain>
    </source>
</reference>
<gene>
    <name evidence="5" type="ORF">IAC23_04300</name>
</gene>
<dbReference type="InterPro" id="IPR003715">
    <property type="entry name" value="Poly_export_N"/>
</dbReference>
<evidence type="ECO:0000313" key="6">
    <source>
        <dbReference type="Proteomes" id="UP000823619"/>
    </source>
</evidence>
<organism evidence="5 6">
    <name type="scientific">Candidatus Cryptobacteroides merdavium</name>
    <dbReference type="NCBI Taxonomy" id="2840769"/>
    <lineage>
        <taxon>Bacteria</taxon>
        <taxon>Pseudomonadati</taxon>
        <taxon>Bacteroidota</taxon>
        <taxon>Bacteroidia</taxon>
        <taxon>Bacteroidales</taxon>
        <taxon>Candidatus Cryptobacteroides</taxon>
    </lineage>
</organism>
<protein>
    <submittedName>
        <fullName evidence="5">Polysaccharide biosynthesis/export family protein</fullName>
    </submittedName>
</protein>
<dbReference type="Proteomes" id="UP000823619">
    <property type="component" value="Unassembled WGS sequence"/>
</dbReference>
<name>A0A9D9EBY0_9BACT</name>
<dbReference type="PANTHER" id="PTHR33619">
    <property type="entry name" value="POLYSACCHARIDE EXPORT PROTEIN GFCE-RELATED"/>
    <property type="match status" value="1"/>
</dbReference>
<keyword evidence="2" id="KW-0812">Transmembrane</keyword>
<evidence type="ECO:0000256" key="1">
    <source>
        <dbReference type="ARBA" id="ARBA00022729"/>
    </source>
</evidence>
<feature type="transmembrane region" description="Helical" evidence="2">
    <location>
        <begin position="186"/>
        <end position="207"/>
    </location>
</feature>
<feature type="domain" description="Soluble ligand binding" evidence="4">
    <location>
        <begin position="94"/>
        <end position="149"/>
    </location>
</feature>
<dbReference type="Gene3D" id="3.10.560.10">
    <property type="entry name" value="Outer membrane lipoprotein wza domain like"/>
    <property type="match status" value="1"/>
</dbReference>
<dbReference type="AlphaFoldDB" id="A0A9D9EBY0"/>
<evidence type="ECO:0000313" key="5">
    <source>
        <dbReference type="EMBL" id="MBO8444904.1"/>
    </source>
</evidence>
<evidence type="ECO:0000259" key="3">
    <source>
        <dbReference type="Pfam" id="PF02563"/>
    </source>
</evidence>
<dbReference type="GO" id="GO:0015159">
    <property type="term" value="F:polysaccharide transmembrane transporter activity"/>
    <property type="evidence" value="ECO:0007669"/>
    <property type="project" value="InterPro"/>
</dbReference>
<proteinExistence type="predicted"/>
<dbReference type="InterPro" id="IPR049712">
    <property type="entry name" value="Poly_export"/>
</dbReference>
<feature type="domain" description="Polysaccharide export protein N-terminal" evidence="3">
    <location>
        <begin position="39"/>
        <end position="89"/>
    </location>
</feature>